<dbReference type="EC" id="2.1.2.9" evidence="2"/>
<sequence>MLKLSKDEDMAAVTDLLMGRKGSNEEAKTASTASTEGRKRVVFLGTPEVAATALLQIHSEGIKQNKWEVVACVTQPPRPFGRKRTLRPSPVHTTSDSLSIPVLTPEKATDKDFLDDLARIKPDLCITAAYGCYLPKRFLSTPPLGTLNIHPSLLPLYRGASPVQRSLENGDPKIGVSVLYTVKAMDAGPVLRRVEVEDDGEKGTSVVLGELFEIGTEALTGVMGDVLEGKVGWEDAETQREEEATKAAMIDVGEGEIKVWDVEAREAKDRIRAFDVWPGCHIWVRIEGEEGERKLKIGKGRVLEGKWAEGEDGAGNAKVGKWGAKVRCKGDTVLELLRVQPEGKKMMDAKSWVNGLGGRGFEVVEKK</sequence>
<dbReference type="PANTHER" id="PTHR11138">
    <property type="entry name" value="METHIONYL-TRNA FORMYLTRANSFERASE"/>
    <property type="match status" value="1"/>
</dbReference>
<evidence type="ECO:0000259" key="8">
    <source>
        <dbReference type="Pfam" id="PF02911"/>
    </source>
</evidence>
<dbReference type="GO" id="GO:0005739">
    <property type="term" value="C:mitochondrion"/>
    <property type="evidence" value="ECO:0007669"/>
    <property type="project" value="TreeGrafter"/>
</dbReference>
<gene>
    <name evidence="9" type="ORF">TrCOL_g12322</name>
</gene>
<dbReference type="GO" id="GO:0004479">
    <property type="term" value="F:methionyl-tRNA formyltransferase activity"/>
    <property type="evidence" value="ECO:0007669"/>
    <property type="project" value="UniProtKB-EC"/>
</dbReference>
<accession>A0A9W7FVU6</accession>
<dbReference type="SUPFAM" id="SSF53328">
    <property type="entry name" value="Formyltransferase"/>
    <property type="match status" value="1"/>
</dbReference>
<name>A0A9W7FVU6_9STRA</name>
<dbReference type="InterPro" id="IPR002376">
    <property type="entry name" value="Formyl_transf_N"/>
</dbReference>
<dbReference type="PANTHER" id="PTHR11138:SF5">
    <property type="entry name" value="METHIONYL-TRNA FORMYLTRANSFERASE, MITOCHONDRIAL"/>
    <property type="match status" value="1"/>
</dbReference>
<dbReference type="Gene3D" id="3.40.50.170">
    <property type="entry name" value="Formyl transferase, N-terminal domain"/>
    <property type="match status" value="1"/>
</dbReference>
<dbReference type="Pfam" id="PF00551">
    <property type="entry name" value="Formyl_trans_N"/>
    <property type="match status" value="1"/>
</dbReference>
<dbReference type="InterPro" id="IPR005794">
    <property type="entry name" value="Fmt"/>
</dbReference>
<proteinExistence type="inferred from homology"/>
<reference evidence="10" key="1">
    <citation type="journal article" date="2023" name="Commun. Biol.">
        <title>Genome analysis of Parmales, the sister group of diatoms, reveals the evolutionary specialization of diatoms from phago-mixotrophs to photoautotrophs.</title>
        <authorList>
            <person name="Ban H."/>
            <person name="Sato S."/>
            <person name="Yoshikawa S."/>
            <person name="Yamada K."/>
            <person name="Nakamura Y."/>
            <person name="Ichinomiya M."/>
            <person name="Sato N."/>
            <person name="Blanc-Mathieu R."/>
            <person name="Endo H."/>
            <person name="Kuwata A."/>
            <person name="Ogata H."/>
        </authorList>
    </citation>
    <scope>NUCLEOTIDE SEQUENCE [LARGE SCALE GENOMIC DNA]</scope>
</reference>
<dbReference type="InterPro" id="IPR037022">
    <property type="entry name" value="Formyl_trans_C_sf"/>
</dbReference>
<comment type="caution">
    <text evidence="9">The sequence shown here is derived from an EMBL/GenBank/DDBJ whole genome shotgun (WGS) entry which is preliminary data.</text>
</comment>
<comment type="similarity">
    <text evidence="1">Belongs to the Fmt family.</text>
</comment>
<feature type="domain" description="Formyl transferase C-terminal" evidence="8">
    <location>
        <begin position="254"/>
        <end position="356"/>
    </location>
</feature>
<feature type="region of interest" description="Disordered" evidence="6">
    <location>
        <begin position="16"/>
        <end position="35"/>
    </location>
</feature>
<dbReference type="OrthoDB" id="10268103at2759"/>
<evidence type="ECO:0000256" key="3">
    <source>
        <dbReference type="ARBA" id="ARBA00014185"/>
    </source>
</evidence>
<dbReference type="CDD" id="cd08646">
    <property type="entry name" value="FMT_core_Met-tRNA-FMT_N"/>
    <property type="match status" value="1"/>
</dbReference>
<dbReference type="CDD" id="cd08704">
    <property type="entry name" value="Met_tRNA_FMT_C"/>
    <property type="match status" value="1"/>
</dbReference>
<dbReference type="HAMAP" id="MF_00182">
    <property type="entry name" value="Formyl_trans"/>
    <property type="match status" value="1"/>
</dbReference>
<dbReference type="EMBL" id="BRYA01000496">
    <property type="protein sequence ID" value="GMI19536.1"/>
    <property type="molecule type" value="Genomic_DNA"/>
</dbReference>
<protein>
    <recommendedName>
        <fullName evidence="3">Methionyl-tRNA formyltransferase, mitochondrial</fullName>
        <ecNumber evidence="2">2.1.2.9</ecNumber>
    </recommendedName>
</protein>
<organism evidence="9 10">
    <name type="scientific">Triparma columacea</name>
    <dbReference type="NCBI Taxonomy" id="722753"/>
    <lineage>
        <taxon>Eukaryota</taxon>
        <taxon>Sar</taxon>
        <taxon>Stramenopiles</taxon>
        <taxon>Ochrophyta</taxon>
        <taxon>Bolidophyceae</taxon>
        <taxon>Parmales</taxon>
        <taxon>Triparmaceae</taxon>
        <taxon>Triparma</taxon>
    </lineage>
</organism>
<dbReference type="Proteomes" id="UP001165065">
    <property type="component" value="Unassembled WGS sequence"/>
</dbReference>
<dbReference type="InterPro" id="IPR041711">
    <property type="entry name" value="Met-tRNA-FMT_N"/>
</dbReference>
<dbReference type="Gene3D" id="3.10.25.10">
    <property type="entry name" value="Formyl transferase, C-terminal domain"/>
    <property type="match status" value="1"/>
</dbReference>
<keyword evidence="4" id="KW-0808">Transferase</keyword>
<evidence type="ECO:0000313" key="9">
    <source>
        <dbReference type="EMBL" id="GMI19536.1"/>
    </source>
</evidence>
<evidence type="ECO:0000256" key="6">
    <source>
        <dbReference type="SAM" id="MobiDB-lite"/>
    </source>
</evidence>
<keyword evidence="5" id="KW-0648">Protein biosynthesis</keyword>
<feature type="domain" description="Formyl transferase N-terminal" evidence="7">
    <location>
        <begin position="39"/>
        <end position="197"/>
    </location>
</feature>
<dbReference type="InterPro" id="IPR011034">
    <property type="entry name" value="Formyl_transferase-like_C_sf"/>
</dbReference>
<dbReference type="InterPro" id="IPR036477">
    <property type="entry name" value="Formyl_transf_N_sf"/>
</dbReference>
<evidence type="ECO:0000259" key="7">
    <source>
        <dbReference type="Pfam" id="PF00551"/>
    </source>
</evidence>
<dbReference type="InterPro" id="IPR005793">
    <property type="entry name" value="Formyl_trans_C"/>
</dbReference>
<keyword evidence="10" id="KW-1185">Reference proteome</keyword>
<evidence type="ECO:0000256" key="5">
    <source>
        <dbReference type="ARBA" id="ARBA00022917"/>
    </source>
</evidence>
<evidence type="ECO:0000256" key="2">
    <source>
        <dbReference type="ARBA" id="ARBA00012261"/>
    </source>
</evidence>
<evidence type="ECO:0000313" key="10">
    <source>
        <dbReference type="Proteomes" id="UP001165065"/>
    </source>
</evidence>
<dbReference type="Pfam" id="PF02911">
    <property type="entry name" value="Formyl_trans_C"/>
    <property type="match status" value="1"/>
</dbReference>
<dbReference type="AlphaFoldDB" id="A0A9W7FVU6"/>
<evidence type="ECO:0000256" key="4">
    <source>
        <dbReference type="ARBA" id="ARBA00022679"/>
    </source>
</evidence>
<evidence type="ECO:0000256" key="1">
    <source>
        <dbReference type="ARBA" id="ARBA00010699"/>
    </source>
</evidence>
<dbReference type="InterPro" id="IPR044135">
    <property type="entry name" value="Met-tRNA-FMT_C"/>
</dbReference>
<dbReference type="SUPFAM" id="SSF50486">
    <property type="entry name" value="FMT C-terminal domain-like"/>
    <property type="match status" value="1"/>
</dbReference>